<feature type="compositionally biased region" description="Polar residues" evidence="5">
    <location>
        <begin position="350"/>
        <end position="377"/>
    </location>
</feature>
<evidence type="ECO:0000256" key="5">
    <source>
        <dbReference type="SAM" id="MobiDB-lite"/>
    </source>
</evidence>
<dbReference type="InterPro" id="IPR026164">
    <property type="entry name" value="Int_cplx_su10"/>
</dbReference>
<organism evidence="6 7">
    <name type="scientific">Frankliniella fusca</name>
    <dbReference type="NCBI Taxonomy" id="407009"/>
    <lineage>
        <taxon>Eukaryota</taxon>
        <taxon>Metazoa</taxon>
        <taxon>Ecdysozoa</taxon>
        <taxon>Arthropoda</taxon>
        <taxon>Hexapoda</taxon>
        <taxon>Insecta</taxon>
        <taxon>Pterygota</taxon>
        <taxon>Neoptera</taxon>
        <taxon>Paraneoptera</taxon>
        <taxon>Thysanoptera</taxon>
        <taxon>Terebrantia</taxon>
        <taxon>Thripoidea</taxon>
        <taxon>Thripidae</taxon>
        <taxon>Frankliniella</taxon>
    </lineage>
</organism>
<dbReference type="GO" id="GO:0032039">
    <property type="term" value="C:integrator complex"/>
    <property type="evidence" value="ECO:0007669"/>
    <property type="project" value="InterPro"/>
</dbReference>
<accession>A0AAE1HTW6</accession>
<dbReference type="PANTHER" id="PTHR16055:SF2">
    <property type="entry name" value="INTEGRATOR COMPLEX SUBUNIT 10"/>
    <property type="match status" value="1"/>
</dbReference>
<dbReference type="PANTHER" id="PTHR16055">
    <property type="entry name" value="INTEGRATOR COMPLEX SUBUNIT 10"/>
    <property type="match status" value="1"/>
</dbReference>
<feature type="region of interest" description="Disordered" evidence="5">
    <location>
        <begin position="328"/>
        <end position="380"/>
    </location>
</feature>
<sequence>MPVTMAPSSNEAHGLSDEDYLVLRAKQAFMVDPHAAKAWMLTAKTLYPNNFAVQFEAYNIVKTAKNVKEAAKCFETLLQQFQGDNKLWNEVESLTRALRSDISESEPSFLRAMFANLSTDAQQQLLQVTADRSKDTMEHCRLLMILLSRFPHAVSKHGPRLVDTLLSAEKHSHCQSPDNCYRKLLVCELVPLMGASPIPVELPVRQIYRLMHKMVEYYISCMLTQDSSEADPWEKIFQGFWSLGLMLNWELAKIFSQPWGRELYWQQIMNNHEHFHHPLDPESHEVRQHVYCTGIFFMRCLHEYISALQSGEHQLVLLEAFVLPPSEQETSEPLPKRRKGDDSLPLVTVDTPSSTNSGGCPSNSTTGVMNCSQSTSSNRDRPVFTSSVVAHLTTTIRCWSMINSNDAIQRGVTKLLQMVGVDQWLSAFHQDVKLYRGEVNELVTHLLQAENSEKTVQGQTPNTAPTMSSVVLNLRLSSAFFCLRQLPAAVDRALQIIGMLGSVPIGGNLSSNLLKQTYSQRHLHLLPLARTSVLQYCSHLILSALQASQHFVSQPPGGSATTTELDMCVGNMLVLLQLELGDTNQPMPGAIDLLTKLVSHIRSRSSFSYPIFTNYIVNADILEEIMHLATRQEGSVAFEITPPSSTQLTSQRRISTRGVDKGAKEDFKSAMRRQMARSDEPLEPLLIKFFTSEQDYVRRLLWPQTKTYTPRM</sequence>
<dbReference type="AlphaFoldDB" id="A0AAE1HTW6"/>
<dbReference type="Proteomes" id="UP001219518">
    <property type="component" value="Unassembled WGS sequence"/>
</dbReference>
<dbReference type="EMBL" id="JAHWGI010001285">
    <property type="protein sequence ID" value="KAK3927358.1"/>
    <property type="molecule type" value="Genomic_DNA"/>
</dbReference>
<comment type="caution">
    <text evidence="6">The sequence shown here is derived from an EMBL/GenBank/DDBJ whole genome shotgun (WGS) entry which is preliminary data.</text>
</comment>
<dbReference type="PRINTS" id="PR02106">
    <property type="entry name" value="INTSUBUNIT10"/>
</dbReference>
<dbReference type="GO" id="GO:0016180">
    <property type="term" value="P:snRNA processing"/>
    <property type="evidence" value="ECO:0007669"/>
    <property type="project" value="InterPro"/>
</dbReference>
<dbReference type="Pfam" id="PF21045">
    <property type="entry name" value="INT10"/>
    <property type="match status" value="2"/>
</dbReference>
<name>A0AAE1HTW6_9NEOP</name>
<evidence type="ECO:0000313" key="6">
    <source>
        <dbReference type="EMBL" id="KAK3927358.1"/>
    </source>
</evidence>
<evidence type="ECO:0000313" key="7">
    <source>
        <dbReference type="Proteomes" id="UP001219518"/>
    </source>
</evidence>
<proteinExistence type="inferred from homology"/>
<evidence type="ECO:0000256" key="4">
    <source>
        <dbReference type="ARBA" id="ARBA00023242"/>
    </source>
</evidence>
<evidence type="ECO:0000256" key="2">
    <source>
        <dbReference type="ARBA" id="ARBA00010391"/>
    </source>
</evidence>
<reference evidence="6" key="1">
    <citation type="submission" date="2021-07" db="EMBL/GenBank/DDBJ databases">
        <authorList>
            <person name="Catto M.A."/>
            <person name="Jacobson A."/>
            <person name="Kennedy G."/>
            <person name="Labadie P."/>
            <person name="Hunt B.G."/>
            <person name="Srinivasan R."/>
        </authorList>
    </citation>
    <scope>NUCLEOTIDE SEQUENCE</scope>
    <source>
        <strain evidence="6">PL_HMW_Pooled</strain>
        <tissue evidence="6">Head</tissue>
    </source>
</reference>
<evidence type="ECO:0000256" key="3">
    <source>
        <dbReference type="ARBA" id="ARBA00016811"/>
    </source>
</evidence>
<reference evidence="6" key="2">
    <citation type="journal article" date="2023" name="BMC Genomics">
        <title>Pest status, molecular evolution, and epigenetic factors derived from the genome assembly of Frankliniella fusca, a thysanopteran phytovirus vector.</title>
        <authorList>
            <person name="Catto M.A."/>
            <person name="Labadie P.E."/>
            <person name="Jacobson A.L."/>
            <person name="Kennedy G.G."/>
            <person name="Srinivasan R."/>
            <person name="Hunt B.G."/>
        </authorList>
    </citation>
    <scope>NUCLEOTIDE SEQUENCE</scope>
    <source>
        <strain evidence="6">PL_HMW_Pooled</strain>
    </source>
</reference>
<evidence type="ECO:0000256" key="1">
    <source>
        <dbReference type="ARBA" id="ARBA00004123"/>
    </source>
</evidence>
<keyword evidence="7" id="KW-1185">Reference proteome</keyword>
<gene>
    <name evidence="6" type="ORF">KUF71_015642</name>
</gene>
<comment type="similarity">
    <text evidence="2">Belongs to the Integrator subunit 10 family.</text>
</comment>
<protein>
    <recommendedName>
        <fullName evidence="3">Integrator complex subunit 10</fullName>
    </recommendedName>
</protein>
<comment type="subcellular location">
    <subcellularLocation>
        <location evidence="1">Nucleus</location>
    </subcellularLocation>
</comment>
<keyword evidence="4" id="KW-0539">Nucleus</keyword>